<dbReference type="SUPFAM" id="SSF46785">
    <property type="entry name" value="Winged helix' DNA-binding domain"/>
    <property type="match status" value="1"/>
</dbReference>
<gene>
    <name evidence="2" type="primary">ycgE</name>
    <name evidence="2" type="ORF">GCM10014715_18740</name>
</gene>
<accession>A0A918ZSM5</accession>
<dbReference type="PROSITE" id="PS50995">
    <property type="entry name" value="HTH_MARR_2"/>
    <property type="match status" value="1"/>
</dbReference>
<dbReference type="AlphaFoldDB" id="A0A918ZSM5"/>
<dbReference type="EMBL" id="BNBC01000006">
    <property type="protein sequence ID" value="GHE65387.1"/>
    <property type="molecule type" value="Genomic_DNA"/>
</dbReference>
<reference evidence="2" key="2">
    <citation type="submission" date="2020-09" db="EMBL/GenBank/DDBJ databases">
        <authorList>
            <person name="Sun Q."/>
            <person name="Ohkuma M."/>
        </authorList>
    </citation>
    <scope>NUCLEOTIDE SEQUENCE</scope>
    <source>
        <strain evidence="2">JCM 3302</strain>
    </source>
</reference>
<name>A0A918ZSM5_9ACTN</name>
<organism evidence="2 3">
    <name type="scientific">Streptomyces spiralis</name>
    <dbReference type="NCBI Taxonomy" id="66376"/>
    <lineage>
        <taxon>Bacteria</taxon>
        <taxon>Bacillati</taxon>
        <taxon>Actinomycetota</taxon>
        <taxon>Actinomycetes</taxon>
        <taxon>Kitasatosporales</taxon>
        <taxon>Streptomycetaceae</taxon>
        <taxon>Streptomyces</taxon>
    </lineage>
</organism>
<dbReference type="PANTHER" id="PTHR33164:SF106">
    <property type="entry name" value="TRANSCRIPTIONAL REGULATORY PROTEIN"/>
    <property type="match status" value="1"/>
</dbReference>
<evidence type="ECO:0000259" key="1">
    <source>
        <dbReference type="PROSITE" id="PS50995"/>
    </source>
</evidence>
<evidence type="ECO:0000313" key="3">
    <source>
        <dbReference type="Proteomes" id="UP000641386"/>
    </source>
</evidence>
<dbReference type="Pfam" id="PF12802">
    <property type="entry name" value="MarR_2"/>
    <property type="match status" value="1"/>
</dbReference>
<protein>
    <submittedName>
        <fullName evidence="2">HTH-type transcriptional regulator YcgE</fullName>
    </submittedName>
</protein>
<dbReference type="SMART" id="SM00347">
    <property type="entry name" value="HTH_MARR"/>
    <property type="match status" value="1"/>
</dbReference>
<dbReference type="InterPro" id="IPR036390">
    <property type="entry name" value="WH_DNA-bd_sf"/>
</dbReference>
<feature type="domain" description="HTH marR-type" evidence="1">
    <location>
        <begin position="1"/>
        <end position="146"/>
    </location>
</feature>
<dbReference type="GO" id="GO:0003700">
    <property type="term" value="F:DNA-binding transcription factor activity"/>
    <property type="evidence" value="ECO:0007669"/>
    <property type="project" value="InterPro"/>
</dbReference>
<dbReference type="InterPro" id="IPR000835">
    <property type="entry name" value="HTH_MarR-typ"/>
</dbReference>
<reference evidence="2" key="1">
    <citation type="journal article" date="2014" name="Int. J. Syst. Evol. Microbiol.">
        <title>Complete genome sequence of Corynebacterium casei LMG S-19264T (=DSM 44701T), isolated from a smear-ripened cheese.</title>
        <authorList>
            <consortium name="US DOE Joint Genome Institute (JGI-PGF)"/>
            <person name="Walter F."/>
            <person name="Albersmeier A."/>
            <person name="Kalinowski J."/>
            <person name="Ruckert C."/>
        </authorList>
    </citation>
    <scope>NUCLEOTIDE SEQUENCE</scope>
    <source>
        <strain evidence="2">JCM 3302</strain>
    </source>
</reference>
<comment type="caution">
    <text evidence="2">The sequence shown here is derived from an EMBL/GenBank/DDBJ whole genome shotgun (WGS) entry which is preliminary data.</text>
</comment>
<sequence>MEWVSEPVSTPPQRSDASEAAYRRYLSAVMLHGQASARACGLGSTDLYALNILRLSGPLSPGGLGARAGLTTGPTTRLIDRLERAGYVRRVPDGRDRRKVIVEPIATPVDLDHVTAPARQMIGQILDGCTPEQLDVLFDYFDRAARLYQEAAEQLMAAHAGADDD</sequence>
<dbReference type="PANTHER" id="PTHR33164">
    <property type="entry name" value="TRANSCRIPTIONAL REGULATOR, MARR FAMILY"/>
    <property type="match status" value="1"/>
</dbReference>
<dbReference type="InterPro" id="IPR036388">
    <property type="entry name" value="WH-like_DNA-bd_sf"/>
</dbReference>
<dbReference type="InterPro" id="IPR039422">
    <property type="entry name" value="MarR/SlyA-like"/>
</dbReference>
<dbReference type="Gene3D" id="1.10.10.10">
    <property type="entry name" value="Winged helix-like DNA-binding domain superfamily/Winged helix DNA-binding domain"/>
    <property type="match status" value="1"/>
</dbReference>
<proteinExistence type="predicted"/>
<keyword evidence="3" id="KW-1185">Reference proteome</keyword>
<evidence type="ECO:0000313" key="2">
    <source>
        <dbReference type="EMBL" id="GHE65387.1"/>
    </source>
</evidence>
<dbReference type="Proteomes" id="UP000641386">
    <property type="component" value="Unassembled WGS sequence"/>
</dbReference>
<dbReference type="GO" id="GO:0006950">
    <property type="term" value="P:response to stress"/>
    <property type="evidence" value="ECO:0007669"/>
    <property type="project" value="TreeGrafter"/>
</dbReference>